<keyword evidence="2" id="KW-0456">Lyase</keyword>
<feature type="non-terminal residue" evidence="2">
    <location>
        <position position="1"/>
    </location>
</feature>
<protein>
    <submittedName>
        <fullName evidence="2">Carbonic anhydrase, beta class</fullName>
        <ecNumber evidence="2">4.2.1.1</ecNumber>
    </submittedName>
</protein>
<organism evidence="2">
    <name type="scientific">uncultured Thermomicrobiales bacterium</name>
    <dbReference type="NCBI Taxonomy" id="1645740"/>
    <lineage>
        <taxon>Bacteria</taxon>
        <taxon>Pseudomonadati</taxon>
        <taxon>Thermomicrobiota</taxon>
        <taxon>Thermomicrobia</taxon>
        <taxon>Thermomicrobiales</taxon>
        <taxon>environmental samples</taxon>
    </lineage>
</organism>
<feature type="compositionally biased region" description="Basic and acidic residues" evidence="1">
    <location>
        <begin position="35"/>
        <end position="65"/>
    </location>
</feature>
<proteinExistence type="predicted"/>
<dbReference type="EMBL" id="CADCWG010000026">
    <property type="protein sequence ID" value="CAA9537551.1"/>
    <property type="molecule type" value="Genomic_DNA"/>
</dbReference>
<name>A0A6J4U3P5_9BACT</name>
<feature type="compositionally biased region" description="Basic and acidic residues" evidence="1">
    <location>
        <begin position="89"/>
        <end position="112"/>
    </location>
</feature>
<dbReference type="GO" id="GO:0004089">
    <property type="term" value="F:carbonate dehydratase activity"/>
    <property type="evidence" value="ECO:0007669"/>
    <property type="project" value="UniProtKB-EC"/>
</dbReference>
<reference evidence="2" key="1">
    <citation type="submission" date="2020-02" db="EMBL/GenBank/DDBJ databases">
        <authorList>
            <person name="Meier V. D."/>
        </authorList>
    </citation>
    <scope>NUCLEOTIDE SEQUENCE</scope>
    <source>
        <strain evidence="2">AVDCRST_MAG49</strain>
    </source>
</reference>
<dbReference type="EC" id="4.2.1.1" evidence="2"/>
<gene>
    <name evidence="2" type="ORF">AVDCRST_MAG49-484</name>
</gene>
<feature type="non-terminal residue" evidence="2">
    <location>
        <position position="169"/>
    </location>
</feature>
<evidence type="ECO:0000313" key="2">
    <source>
        <dbReference type="EMBL" id="CAA9537551.1"/>
    </source>
</evidence>
<dbReference type="AlphaFoldDB" id="A0A6J4U3P5"/>
<evidence type="ECO:0000256" key="1">
    <source>
        <dbReference type="SAM" id="MobiDB-lite"/>
    </source>
</evidence>
<feature type="region of interest" description="Disordered" evidence="1">
    <location>
        <begin position="1"/>
        <end position="169"/>
    </location>
</feature>
<accession>A0A6J4U3P5</accession>
<sequence length="169" mass="19269">DRRRCHPTAPEPSRGQRAVQRRVHEGRPSSASRPQARDPYLHGRADRPGEGARPRGGRRPRDPQRRRPGRGRPPLAGHLARTARHPRDRGHPPHRMRDGDVHQRAAPREAARRPRRRRLRDRLPAVHRPGPGSPRRRRPDQGVAADPRRHPRLGPGLRRQDRPPSPGGV</sequence>